<protein>
    <submittedName>
        <fullName evidence="4">ABC transporter substrate-binding protein</fullName>
    </submittedName>
</protein>
<dbReference type="Pfam" id="PF13458">
    <property type="entry name" value="Peripla_BP_6"/>
    <property type="match status" value="1"/>
</dbReference>
<evidence type="ECO:0000313" key="4">
    <source>
        <dbReference type="EMBL" id="WNZ24739.1"/>
    </source>
</evidence>
<dbReference type="SUPFAM" id="SSF53822">
    <property type="entry name" value="Periplasmic binding protein-like I"/>
    <property type="match status" value="1"/>
</dbReference>
<name>A0AA96WGB6_9CYAN</name>
<dbReference type="EMBL" id="CP053586">
    <property type="protein sequence ID" value="WNZ24739.1"/>
    <property type="molecule type" value="Genomic_DNA"/>
</dbReference>
<evidence type="ECO:0000256" key="1">
    <source>
        <dbReference type="ARBA" id="ARBA00010062"/>
    </source>
</evidence>
<dbReference type="CDD" id="cd06346">
    <property type="entry name" value="PBP1_ABC_ligand_binding-like"/>
    <property type="match status" value="1"/>
</dbReference>
<keyword evidence="2" id="KW-0732">Signal</keyword>
<evidence type="ECO:0000259" key="3">
    <source>
        <dbReference type="Pfam" id="PF13458"/>
    </source>
</evidence>
<dbReference type="Gene3D" id="3.40.50.2300">
    <property type="match status" value="2"/>
</dbReference>
<sequence length="454" mass="48155">MVRSTKWHDKAASCRRIGSGFKMHRSIVLLLVALTGCTTVPISFTQPANRRSTSTLTPANAEPLKLGLLFSLSGSLARYGSTMQDTTQMLVETVNGCNGVLGQAVQLLSEDDQSSATVGRTAMRRLAEVERVGAVIGAIGSEVSNAAVDIAVKNQVVQISPASASSVLTERAQKGALQGFWFRTMPPDPVQGEALARLAQKRGFKTVSVLAIDNDYGNSIARSFEATFKQLGGTVSGSSNRYSPYAALYGVDFYTAFSGQPDAVLIVAEPYLGSEILKTAFESGLWSGNTKVLLTASMKTENLASRVGQSIDGRYIASGVVGIAPATSSPVMEAFRDNYKKRFNRAPNLYDPNTWDAAAVTILAAEAAKATSGTAIKGKILEVANPPGLEVSDICRALALVREGKEINYQGVSGPVDFTKSGDVIGSYEVWTIDYTGKIKIDSTIQAGKDPAGK</sequence>
<feature type="domain" description="Leucine-binding protein" evidence="3">
    <location>
        <begin position="63"/>
        <end position="419"/>
    </location>
</feature>
<evidence type="ECO:0000256" key="2">
    <source>
        <dbReference type="ARBA" id="ARBA00022729"/>
    </source>
</evidence>
<reference evidence="4" key="1">
    <citation type="submission" date="2020-05" db="EMBL/GenBank/DDBJ databases">
        <authorList>
            <person name="Zhu T."/>
            <person name="Keshari N."/>
            <person name="Lu X."/>
        </authorList>
    </citation>
    <scope>NUCLEOTIDE SEQUENCE</scope>
    <source>
        <strain evidence="4">NK1-12</strain>
    </source>
</reference>
<accession>A0AA96WGB6</accession>
<dbReference type="InterPro" id="IPR028082">
    <property type="entry name" value="Peripla_BP_I"/>
</dbReference>
<dbReference type="PANTHER" id="PTHR30483:SF6">
    <property type="entry name" value="PERIPLASMIC BINDING PROTEIN OF ABC TRANSPORTER FOR NATURAL AMINO ACIDS"/>
    <property type="match status" value="1"/>
</dbReference>
<dbReference type="InterPro" id="IPR051010">
    <property type="entry name" value="BCAA_transport"/>
</dbReference>
<dbReference type="RefSeq" id="WP_316430692.1">
    <property type="nucleotide sequence ID" value="NZ_CP053586.1"/>
</dbReference>
<gene>
    <name evidence="4" type="ORF">HJG54_19090</name>
</gene>
<proteinExistence type="inferred from homology"/>
<organism evidence="4">
    <name type="scientific">Leptolyngbya sp. NK1-12</name>
    <dbReference type="NCBI Taxonomy" id="2547451"/>
    <lineage>
        <taxon>Bacteria</taxon>
        <taxon>Bacillati</taxon>
        <taxon>Cyanobacteriota</taxon>
        <taxon>Cyanophyceae</taxon>
        <taxon>Leptolyngbyales</taxon>
        <taxon>Leptolyngbyaceae</taxon>
        <taxon>Leptolyngbya group</taxon>
        <taxon>Leptolyngbya</taxon>
    </lineage>
</organism>
<dbReference type="InterPro" id="IPR028081">
    <property type="entry name" value="Leu-bd"/>
</dbReference>
<dbReference type="AlphaFoldDB" id="A0AA96WGB6"/>
<comment type="similarity">
    <text evidence="1">Belongs to the leucine-binding protein family.</text>
</comment>
<dbReference type="PANTHER" id="PTHR30483">
    <property type="entry name" value="LEUCINE-SPECIFIC-BINDING PROTEIN"/>
    <property type="match status" value="1"/>
</dbReference>